<sequence length="201" mass="21175">MRAVVLSCTLKPSPAPSNTEALASVVTDALRTHGVESEVIRLADHDVPPGVESDMGPGDDWPAIRAKILDAQILVVATPTWVGHPSSWAQRALERMDAMISETDDQDRPVAYDKVAGVVVTGNEDGAHHVISEIVGGLGDIGFTIPPQAWTYWNQGPGPGPDYRDTDHGHDWSASTGRAMAGNLVAVARALAAHPLPAPAS</sequence>
<dbReference type="Proteomes" id="UP000777774">
    <property type="component" value="Unassembled WGS sequence"/>
</dbReference>
<proteinExistence type="predicted"/>
<evidence type="ECO:0000313" key="3">
    <source>
        <dbReference type="Proteomes" id="UP000777774"/>
    </source>
</evidence>
<protein>
    <submittedName>
        <fullName evidence="2">Flavodoxin family protein</fullName>
    </submittedName>
</protein>
<dbReference type="InterPro" id="IPR029039">
    <property type="entry name" value="Flavoprotein-like_sf"/>
</dbReference>
<dbReference type="EMBL" id="JAAXOY010000403">
    <property type="protein sequence ID" value="NKY40588.1"/>
    <property type="molecule type" value="Genomic_DNA"/>
</dbReference>
<gene>
    <name evidence="2" type="ORF">HGA02_13970</name>
</gene>
<comment type="caution">
    <text evidence="2">The sequence shown here is derived from an EMBL/GenBank/DDBJ whole genome shotgun (WGS) entry which is preliminary data.</text>
</comment>
<dbReference type="RefSeq" id="WP_168679534.1">
    <property type="nucleotide sequence ID" value="NZ_JAAXOY010000403.1"/>
</dbReference>
<name>A0ABX1K1Z9_9CELL</name>
<reference evidence="2 3" key="1">
    <citation type="submission" date="2020-04" db="EMBL/GenBank/DDBJ databases">
        <title>MicrobeNet Type strains.</title>
        <authorList>
            <person name="Nicholson A.C."/>
        </authorList>
    </citation>
    <scope>NUCLEOTIDE SEQUENCE [LARGE SCALE GENOMIC DNA]</scope>
    <source>
        <strain evidence="2 3">ATCC BAA-787</strain>
    </source>
</reference>
<dbReference type="SUPFAM" id="SSF52218">
    <property type="entry name" value="Flavoproteins"/>
    <property type="match status" value="1"/>
</dbReference>
<evidence type="ECO:0000313" key="2">
    <source>
        <dbReference type="EMBL" id="NKY40588.1"/>
    </source>
</evidence>
<keyword evidence="3" id="KW-1185">Reference proteome</keyword>
<accession>A0ABX1K1Z9</accession>
<evidence type="ECO:0000259" key="1">
    <source>
        <dbReference type="Pfam" id="PF03358"/>
    </source>
</evidence>
<dbReference type="InterPro" id="IPR005025">
    <property type="entry name" value="FMN_Rdtase-like_dom"/>
</dbReference>
<dbReference type="Pfam" id="PF03358">
    <property type="entry name" value="FMN_red"/>
    <property type="match status" value="1"/>
</dbReference>
<organism evidence="2 3">
    <name type="scientific">Cellulomonas septica</name>
    <dbReference type="NCBI Taxonomy" id="285080"/>
    <lineage>
        <taxon>Bacteria</taxon>
        <taxon>Bacillati</taxon>
        <taxon>Actinomycetota</taxon>
        <taxon>Actinomycetes</taxon>
        <taxon>Micrococcales</taxon>
        <taxon>Cellulomonadaceae</taxon>
        <taxon>Cellulomonas</taxon>
    </lineage>
</organism>
<dbReference type="Gene3D" id="3.40.50.360">
    <property type="match status" value="1"/>
</dbReference>
<feature type="domain" description="NADPH-dependent FMN reductase-like" evidence="1">
    <location>
        <begin position="1"/>
        <end position="148"/>
    </location>
</feature>